<evidence type="ECO:0000313" key="2">
    <source>
        <dbReference type="Proteomes" id="UP001055879"/>
    </source>
</evidence>
<reference evidence="1 2" key="2">
    <citation type="journal article" date="2022" name="Mol. Ecol. Resour.">
        <title>The genomes of chicory, endive, great burdock and yacon provide insights into Asteraceae paleo-polyploidization history and plant inulin production.</title>
        <authorList>
            <person name="Fan W."/>
            <person name="Wang S."/>
            <person name="Wang H."/>
            <person name="Wang A."/>
            <person name="Jiang F."/>
            <person name="Liu H."/>
            <person name="Zhao H."/>
            <person name="Xu D."/>
            <person name="Zhang Y."/>
        </authorList>
    </citation>
    <scope>NUCLEOTIDE SEQUENCE [LARGE SCALE GENOMIC DNA]</scope>
    <source>
        <strain evidence="2">cv. Niubang</strain>
    </source>
</reference>
<accession>A0ACB9DQQ1</accession>
<reference evidence="2" key="1">
    <citation type="journal article" date="2022" name="Mol. Ecol. Resour.">
        <title>The genomes of chicory, endive, great burdock and yacon provide insights into Asteraceae palaeo-polyploidization history and plant inulin production.</title>
        <authorList>
            <person name="Fan W."/>
            <person name="Wang S."/>
            <person name="Wang H."/>
            <person name="Wang A."/>
            <person name="Jiang F."/>
            <person name="Liu H."/>
            <person name="Zhao H."/>
            <person name="Xu D."/>
            <person name="Zhang Y."/>
        </authorList>
    </citation>
    <scope>NUCLEOTIDE SEQUENCE [LARGE SCALE GENOMIC DNA]</scope>
    <source>
        <strain evidence="2">cv. Niubang</strain>
    </source>
</reference>
<keyword evidence="2" id="KW-1185">Reference proteome</keyword>
<evidence type="ECO:0000313" key="1">
    <source>
        <dbReference type="EMBL" id="KAI3749033.1"/>
    </source>
</evidence>
<sequence>MPVLLGINCYMLCMSPYDGFASLLQVMHFGSGLEILFLESDVIFSMLDTGVWLESDTFNQISDVDLGGSPFRPVFQITQQIRCGNVVILDHGVSSQGVRQNVSMNLTSLERQGGDAVCGSAFMMEKTRWCYSRHCKRGFKTGTTHDEVCDLREGQDLHIKCCDPRSTAVYYNDVKRATLESNVMLDTGVRPESTASRTTDLVLHHPNGKAHAVSPATNRLIT</sequence>
<dbReference type="EMBL" id="CM042049">
    <property type="protein sequence ID" value="KAI3749033.1"/>
    <property type="molecule type" value="Genomic_DNA"/>
</dbReference>
<proteinExistence type="predicted"/>
<organism evidence="1 2">
    <name type="scientific">Arctium lappa</name>
    <name type="common">Greater burdock</name>
    <name type="synonym">Lappa major</name>
    <dbReference type="NCBI Taxonomy" id="4217"/>
    <lineage>
        <taxon>Eukaryota</taxon>
        <taxon>Viridiplantae</taxon>
        <taxon>Streptophyta</taxon>
        <taxon>Embryophyta</taxon>
        <taxon>Tracheophyta</taxon>
        <taxon>Spermatophyta</taxon>
        <taxon>Magnoliopsida</taxon>
        <taxon>eudicotyledons</taxon>
        <taxon>Gunneridae</taxon>
        <taxon>Pentapetalae</taxon>
        <taxon>asterids</taxon>
        <taxon>campanulids</taxon>
        <taxon>Asterales</taxon>
        <taxon>Asteraceae</taxon>
        <taxon>Carduoideae</taxon>
        <taxon>Cardueae</taxon>
        <taxon>Arctiinae</taxon>
        <taxon>Arctium</taxon>
    </lineage>
</organism>
<dbReference type="Proteomes" id="UP001055879">
    <property type="component" value="Linkage Group LG03"/>
</dbReference>
<comment type="caution">
    <text evidence="1">The sequence shown here is derived from an EMBL/GenBank/DDBJ whole genome shotgun (WGS) entry which is preliminary data.</text>
</comment>
<gene>
    <name evidence="1" type="ORF">L6452_12553</name>
</gene>
<name>A0ACB9DQQ1_ARCLA</name>
<protein>
    <submittedName>
        <fullName evidence="1">Uncharacterized protein</fullName>
    </submittedName>
</protein>